<keyword evidence="1" id="KW-0175">Coiled coil</keyword>
<evidence type="ECO:0000256" key="1">
    <source>
        <dbReference type="SAM" id="Coils"/>
    </source>
</evidence>
<proteinExistence type="predicted"/>
<gene>
    <name evidence="2" type="ORF">MEDL_29611</name>
</gene>
<sequence length="589" mass="67332">MDTPDEVETKRLRTLTVRAMENYKEKVKAYHAKLLEKRQAVEASLAYLEEQTGDIQILGQVRETLVEVLNHYYELCKEFCEYLSPQNTEQSNSELLVQKSVFQTIAKVVDLAIKFIDEQTSHSTKIATENSSTAHLVKEDEPQLTIRKESPVHHSSLHGSLHDQGNSSHKIQDISHILVLVIKLKVVMEVVLQITLTVILVREVARAKAEAELTAVKEILDEENAIDMVEGQRLSTFDDKPERYCSWKNSFNNILRELDATDSEQLDLLNRYLGPQSKRHAASLRVANSHNENQAVVKIWQRLDERYGAPESIAAALKDRLDKFNKINNTEYDKLYELYDLLAEVESIKENDIYRTVLSFYDSSYGVNAIVGKLPNFIQTKWMDRANYFNETTEPVEYTLASCSGKTVQHGRRTTGYILESLDGTTQLKCPSLIECNEIPISKREIATPAIARHYKHLQDIEQFIPELDRNAEIKRIGKDNEPYAQRLRLGWAIISETCLGLVHTSDTITVNKTTVLPNGRETNLKPCEYGFRVKDKEPDIGSTVFKQTREDDTLGLSQEDKEFLIVMDKEFHTSENGRLSSTFTVSER</sequence>
<dbReference type="PANTHER" id="PTHR47331:SF7">
    <property type="match status" value="1"/>
</dbReference>
<comment type="caution">
    <text evidence="2">The sequence shown here is derived from an EMBL/GenBank/DDBJ whole genome shotgun (WGS) entry which is preliminary data.</text>
</comment>
<dbReference type="Proteomes" id="UP000683360">
    <property type="component" value="Unassembled WGS sequence"/>
</dbReference>
<keyword evidence="3" id="KW-1185">Reference proteome</keyword>
<accession>A0A8S3SBN1</accession>
<evidence type="ECO:0000313" key="3">
    <source>
        <dbReference type="Proteomes" id="UP000683360"/>
    </source>
</evidence>
<name>A0A8S3SBN1_MYTED</name>
<dbReference type="OrthoDB" id="10362370at2759"/>
<protein>
    <submittedName>
        <fullName evidence="2">Uncharacterized protein</fullName>
    </submittedName>
</protein>
<dbReference type="EMBL" id="CAJPWZ010001457">
    <property type="protein sequence ID" value="CAG2215850.1"/>
    <property type="molecule type" value="Genomic_DNA"/>
</dbReference>
<organism evidence="2 3">
    <name type="scientific">Mytilus edulis</name>
    <name type="common">Blue mussel</name>
    <dbReference type="NCBI Taxonomy" id="6550"/>
    <lineage>
        <taxon>Eukaryota</taxon>
        <taxon>Metazoa</taxon>
        <taxon>Spiralia</taxon>
        <taxon>Lophotrochozoa</taxon>
        <taxon>Mollusca</taxon>
        <taxon>Bivalvia</taxon>
        <taxon>Autobranchia</taxon>
        <taxon>Pteriomorphia</taxon>
        <taxon>Mytilida</taxon>
        <taxon>Mytiloidea</taxon>
        <taxon>Mytilidae</taxon>
        <taxon>Mytilinae</taxon>
        <taxon>Mytilus</taxon>
    </lineage>
</organism>
<evidence type="ECO:0000313" key="2">
    <source>
        <dbReference type="EMBL" id="CAG2215850.1"/>
    </source>
</evidence>
<dbReference type="PANTHER" id="PTHR47331">
    <property type="entry name" value="PHD-TYPE DOMAIN-CONTAINING PROTEIN"/>
    <property type="match status" value="1"/>
</dbReference>
<dbReference type="AlphaFoldDB" id="A0A8S3SBN1"/>
<feature type="coiled-coil region" evidence="1">
    <location>
        <begin position="20"/>
        <end position="51"/>
    </location>
</feature>
<reference evidence="2" key="1">
    <citation type="submission" date="2021-03" db="EMBL/GenBank/DDBJ databases">
        <authorList>
            <person name="Bekaert M."/>
        </authorList>
    </citation>
    <scope>NUCLEOTIDE SEQUENCE</scope>
</reference>